<dbReference type="PANTHER" id="PTHR24422">
    <property type="entry name" value="CHEMOTAXIS PROTEIN METHYLTRANSFERASE"/>
    <property type="match status" value="1"/>
</dbReference>
<dbReference type="InterPro" id="IPR000780">
    <property type="entry name" value="CheR_MeTrfase"/>
</dbReference>
<dbReference type="Proteomes" id="UP000323521">
    <property type="component" value="Chromosome"/>
</dbReference>
<protein>
    <recommendedName>
        <fullName evidence="4">CheR-type methyltransferase domain-containing protein</fullName>
    </recommendedName>
</protein>
<proteinExistence type="predicted"/>
<dbReference type="AlphaFoldDB" id="A0A3G1L1V0"/>
<dbReference type="Gene3D" id="3.40.50.150">
    <property type="entry name" value="Vaccinia Virus protein VP39"/>
    <property type="match status" value="1"/>
</dbReference>
<dbReference type="SUPFAM" id="SSF53335">
    <property type="entry name" value="S-adenosyl-L-methionine-dependent methyltransferases"/>
    <property type="match status" value="1"/>
</dbReference>
<evidence type="ECO:0000259" key="4">
    <source>
        <dbReference type="PROSITE" id="PS50123"/>
    </source>
</evidence>
<dbReference type="GO" id="GO:0032259">
    <property type="term" value="P:methylation"/>
    <property type="evidence" value="ECO:0007669"/>
    <property type="project" value="UniProtKB-KW"/>
</dbReference>
<dbReference type="InterPro" id="IPR029063">
    <property type="entry name" value="SAM-dependent_MTases_sf"/>
</dbReference>
<keyword evidence="2" id="KW-0808">Transferase</keyword>
<keyword evidence="6" id="KW-1185">Reference proteome</keyword>
<dbReference type="Pfam" id="PF01739">
    <property type="entry name" value="CheR"/>
    <property type="match status" value="1"/>
</dbReference>
<dbReference type="GO" id="GO:0008757">
    <property type="term" value="F:S-adenosylmethionine-dependent methyltransferase activity"/>
    <property type="evidence" value="ECO:0007669"/>
    <property type="project" value="InterPro"/>
</dbReference>
<dbReference type="PROSITE" id="PS50123">
    <property type="entry name" value="CHER"/>
    <property type="match status" value="1"/>
</dbReference>
<evidence type="ECO:0000313" key="5">
    <source>
        <dbReference type="EMBL" id="ATW28599.1"/>
    </source>
</evidence>
<dbReference type="Pfam" id="PF03705">
    <property type="entry name" value="CheR_N"/>
    <property type="match status" value="1"/>
</dbReference>
<keyword evidence="3" id="KW-0949">S-adenosyl-L-methionine</keyword>
<evidence type="ECO:0000256" key="1">
    <source>
        <dbReference type="ARBA" id="ARBA00022603"/>
    </source>
</evidence>
<sequence>MAYHAFTQRLKTSVGIDLGGYKTTQMQRRIEHFIERCKCSGHEQFLQLLKQNTAVKDQFIKYLTINVTEFLRNPDLFRYLETNILPGMVQKTGTVKIWSAACSNGAEPYSMSIIMQSSFPSKPFHIDATDIDDEMLQKAKAGEYMGDVLKNLSPQRLATYFEPNGPGVRIKKSVSAHVSFRKHNLLLDVYDKGYDLIVCRNVTIYFTPEAQEYCYQGFSKSLNSGGVLFIGASENIFNYRKYGLERICPSFFRKI</sequence>
<dbReference type="KEGG" id="fwa:DCMF_13525"/>
<name>A0A3G1L1V0_FORW1</name>
<evidence type="ECO:0000256" key="3">
    <source>
        <dbReference type="ARBA" id="ARBA00022691"/>
    </source>
</evidence>
<dbReference type="InterPro" id="IPR050903">
    <property type="entry name" value="Bact_Chemotaxis_MeTrfase"/>
</dbReference>
<dbReference type="SMART" id="SM00138">
    <property type="entry name" value="MeTrc"/>
    <property type="match status" value="1"/>
</dbReference>
<organism evidence="5 6">
    <name type="scientific">Formimonas warabiya</name>
    <dbReference type="NCBI Taxonomy" id="1761012"/>
    <lineage>
        <taxon>Bacteria</taxon>
        <taxon>Bacillati</taxon>
        <taxon>Bacillota</taxon>
        <taxon>Clostridia</taxon>
        <taxon>Eubacteriales</taxon>
        <taxon>Peptococcaceae</taxon>
        <taxon>Candidatus Formimonas</taxon>
    </lineage>
</organism>
<reference evidence="5 6" key="1">
    <citation type="submission" date="2016-10" db="EMBL/GenBank/DDBJ databases">
        <title>Complete Genome Sequence of Peptococcaceae strain DCMF.</title>
        <authorList>
            <person name="Edwards R.J."/>
            <person name="Holland S.I."/>
            <person name="Deshpande N.P."/>
            <person name="Wong Y.K."/>
            <person name="Ertan H."/>
            <person name="Manefield M."/>
            <person name="Russell T.L."/>
            <person name="Lee M.J."/>
        </authorList>
    </citation>
    <scope>NUCLEOTIDE SEQUENCE [LARGE SCALE GENOMIC DNA]</scope>
    <source>
        <strain evidence="5 6">DCMF</strain>
    </source>
</reference>
<accession>A0A3G1L1V0</accession>
<dbReference type="InterPro" id="IPR022641">
    <property type="entry name" value="CheR_N"/>
</dbReference>
<evidence type="ECO:0000256" key="2">
    <source>
        <dbReference type="ARBA" id="ARBA00022679"/>
    </source>
</evidence>
<feature type="domain" description="CheR-type methyltransferase" evidence="4">
    <location>
        <begin position="1"/>
        <end position="255"/>
    </location>
</feature>
<evidence type="ECO:0000313" key="6">
    <source>
        <dbReference type="Proteomes" id="UP000323521"/>
    </source>
</evidence>
<dbReference type="SUPFAM" id="SSF47757">
    <property type="entry name" value="Chemotaxis receptor methyltransferase CheR, N-terminal domain"/>
    <property type="match status" value="1"/>
</dbReference>
<gene>
    <name evidence="5" type="ORF">DCMF_13525</name>
</gene>
<dbReference type="InterPro" id="IPR022642">
    <property type="entry name" value="CheR_C"/>
</dbReference>
<keyword evidence="1" id="KW-0489">Methyltransferase</keyword>
<dbReference type="PRINTS" id="PR00996">
    <property type="entry name" value="CHERMTFRASE"/>
</dbReference>
<dbReference type="EMBL" id="CP017634">
    <property type="protein sequence ID" value="ATW28599.1"/>
    <property type="molecule type" value="Genomic_DNA"/>
</dbReference>
<dbReference type="PANTHER" id="PTHR24422:SF19">
    <property type="entry name" value="CHEMOTAXIS PROTEIN METHYLTRANSFERASE"/>
    <property type="match status" value="1"/>
</dbReference>